<dbReference type="PANTHER" id="PTHR44757">
    <property type="entry name" value="DIGUANYLATE CYCLASE DGCP"/>
    <property type="match status" value="1"/>
</dbReference>
<dbReference type="PANTHER" id="PTHR44757:SF2">
    <property type="entry name" value="BIOFILM ARCHITECTURE MAINTENANCE PROTEIN MBAA"/>
    <property type="match status" value="1"/>
</dbReference>
<dbReference type="SMART" id="SM00091">
    <property type="entry name" value="PAS"/>
    <property type="match status" value="1"/>
</dbReference>
<dbReference type="InterPro" id="IPR000160">
    <property type="entry name" value="GGDEF_dom"/>
</dbReference>
<dbReference type="Pfam" id="PF00990">
    <property type="entry name" value="GGDEF"/>
    <property type="match status" value="1"/>
</dbReference>
<dbReference type="InterPro" id="IPR001633">
    <property type="entry name" value="EAL_dom"/>
</dbReference>
<proteinExistence type="predicted"/>
<dbReference type="Proteomes" id="UP000238083">
    <property type="component" value="Unassembled WGS sequence"/>
</dbReference>
<feature type="domain" description="GGDEF" evidence="3">
    <location>
        <begin position="179"/>
        <end position="311"/>
    </location>
</feature>
<dbReference type="SMART" id="SM00052">
    <property type="entry name" value="EAL"/>
    <property type="match status" value="1"/>
</dbReference>
<dbReference type="InterPro" id="IPR000014">
    <property type="entry name" value="PAS"/>
</dbReference>
<accession>A0A2T0QX00</accession>
<keyword evidence="5" id="KW-1185">Reference proteome</keyword>
<evidence type="ECO:0000259" key="3">
    <source>
        <dbReference type="PROSITE" id="PS50887"/>
    </source>
</evidence>
<protein>
    <submittedName>
        <fullName evidence="4">Diguanylate cyclase (GGDEF)-like protein</fullName>
    </submittedName>
</protein>
<evidence type="ECO:0000256" key="1">
    <source>
        <dbReference type="SAM" id="MobiDB-lite"/>
    </source>
</evidence>
<feature type="domain" description="EAL" evidence="2">
    <location>
        <begin position="320"/>
        <end position="575"/>
    </location>
</feature>
<organism evidence="4 5">
    <name type="scientific">Kineococcus rhizosphaerae</name>
    <dbReference type="NCBI Taxonomy" id="559628"/>
    <lineage>
        <taxon>Bacteria</taxon>
        <taxon>Bacillati</taxon>
        <taxon>Actinomycetota</taxon>
        <taxon>Actinomycetes</taxon>
        <taxon>Kineosporiales</taxon>
        <taxon>Kineosporiaceae</taxon>
        <taxon>Kineococcus</taxon>
    </lineage>
</organism>
<dbReference type="InterPro" id="IPR035919">
    <property type="entry name" value="EAL_sf"/>
</dbReference>
<evidence type="ECO:0000313" key="4">
    <source>
        <dbReference type="EMBL" id="PRY10229.1"/>
    </source>
</evidence>
<name>A0A2T0QX00_9ACTN</name>
<dbReference type="NCBIfam" id="TIGR00254">
    <property type="entry name" value="GGDEF"/>
    <property type="match status" value="1"/>
</dbReference>
<dbReference type="Gene3D" id="3.20.20.450">
    <property type="entry name" value="EAL domain"/>
    <property type="match status" value="1"/>
</dbReference>
<dbReference type="FunFam" id="3.20.20.450:FF:000001">
    <property type="entry name" value="Cyclic di-GMP phosphodiesterase yahA"/>
    <property type="match status" value="1"/>
</dbReference>
<dbReference type="Gene3D" id="3.30.450.20">
    <property type="entry name" value="PAS domain"/>
    <property type="match status" value="1"/>
</dbReference>
<comment type="caution">
    <text evidence="4">The sequence shown here is derived from an EMBL/GenBank/DDBJ whole genome shotgun (WGS) entry which is preliminary data.</text>
</comment>
<gene>
    <name evidence="4" type="ORF">CLV37_1173</name>
</gene>
<dbReference type="InterPro" id="IPR052155">
    <property type="entry name" value="Biofilm_reg_signaling"/>
</dbReference>
<dbReference type="RefSeq" id="WP_245885803.1">
    <property type="nucleotide sequence ID" value="NZ_PVZF01000017.1"/>
</dbReference>
<dbReference type="CDD" id="cd01949">
    <property type="entry name" value="GGDEF"/>
    <property type="match status" value="1"/>
</dbReference>
<evidence type="ECO:0000259" key="2">
    <source>
        <dbReference type="PROSITE" id="PS50883"/>
    </source>
</evidence>
<dbReference type="Gene3D" id="3.30.70.270">
    <property type="match status" value="1"/>
</dbReference>
<evidence type="ECO:0000313" key="5">
    <source>
        <dbReference type="Proteomes" id="UP000238083"/>
    </source>
</evidence>
<dbReference type="PROSITE" id="PS50887">
    <property type="entry name" value="GGDEF"/>
    <property type="match status" value="1"/>
</dbReference>
<dbReference type="InterPro" id="IPR029787">
    <property type="entry name" value="Nucleotide_cyclase"/>
</dbReference>
<sequence>MTVPVQIDTFEPLFQRAPCGYLTTSDDGLITRVNDTFLTWTGHRREDLVGTAFGRLLPVGDRILWSTHSAPQLGTTGSVSEVVVEVVGADRSRRPALVTATRVPAQDDIDAEVRLIVFAAPARRAHERELTAALRRAEESEARRATAEAEGRRRELQDPLTGLANRAGLVQHLESASDAALGVLVVDLDHFAVVNESLGVSAGDELLRTVARRLAAGVRDGGLLARASADEFVVVAPCSDGNEVRGFAERLLAEVTAPVVLSGLEVVVSASIGAALADPGPGTAVRALHDAGVASQRAKARGRGRVEVHDPQTTSTAADRLRLLGELRRGIAEGQLRLVFQPQVRLSDGRVTGAEALVRWQHPTRGLLPPAEFIDVAEQSGLVRALGAWVLEAAVRQAARWARDPRAATVDVSVNLSARQLTDPGLVAAVSAVLARHRLPPHLLVLEVTETALIADPDAATAALAALKDLGVGVSVDDFGTGYASLTYLQRFPVGELKIDRSFVMGLGQSDGDDGIVRACVQLAHAVGVRAVAEGVETEEQRRALVAMGCDTVQGYFFSRPVDADALQEWARERRG</sequence>
<dbReference type="CDD" id="cd01948">
    <property type="entry name" value="EAL"/>
    <property type="match status" value="1"/>
</dbReference>
<dbReference type="PROSITE" id="PS50883">
    <property type="entry name" value="EAL"/>
    <property type="match status" value="1"/>
</dbReference>
<dbReference type="SUPFAM" id="SSF55785">
    <property type="entry name" value="PYP-like sensor domain (PAS domain)"/>
    <property type="match status" value="1"/>
</dbReference>
<dbReference type="Pfam" id="PF13426">
    <property type="entry name" value="PAS_9"/>
    <property type="match status" value="1"/>
</dbReference>
<dbReference type="InterPro" id="IPR035965">
    <property type="entry name" value="PAS-like_dom_sf"/>
</dbReference>
<dbReference type="SUPFAM" id="SSF141868">
    <property type="entry name" value="EAL domain-like"/>
    <property type="match status" value="1"/>
</dbReference>
<feature type="region of interest" description="Disordered" evidence="1">
    <location>
        <begin position="135"/>
        <end position="155"/>
    </location>
</feature>
<dbReference type="SMART" id="SM00267">
    <property type="entry name" value="GGDEF"/>
    <property type="match status" value="1"/>
</dbReference>
<reference evidence="4 5" key="1">
    <citation type="submission" date="2018-03" db="EMBL/GenBank/DDBJ databases">
        <title>Genomic Encyclopedia of Archaeal and Bacterial Type Strains, Phase II (KMG-II): from individual species to whole genera.</title>
        <authorList>
            <person name="Goeker M."/>
        </authorList>
    </citation>
    <scope>NUCLEOTIDE SEQUENCE [LARGE SCALE GENOMIC DNA]</scope>
    <source>
        <strain evidence="4 5">DSM 19711</strain>
    </source>
</reference>
<dbReference type="InterPro" id="IPR043128">
    <property type="entry name" value="Rev_trsase/Diguanyl_cyclase"/>
</dbReference>
<dbReference type="SUPFAM" id="SSF55073">
    <property type="entry name" value="Nucleotide cyclase"/>
    <property type="match status" value="1"/>
</dbReference>
<dbReference type="EMBL" id="PVZF01000017">
    <property type="protein sequence ID" value="PRY10229.1"/>
    <property type="molecule type" value="Genomic_DNA"/>
</dbReference>
<dbReference type="Pfam" id="PF00563">
    <property type="entry name" value="EAL"/>
    <property type="match status" value="1"/>
</dbReference>
<dbReference type="AlphaFoldDB" id="A0A2T0QX00"/>
<dbReference type="CDD" id="cd00130">
    <property type="entry name" value="PAS"/>
    <property type="match status" value="1"/>
</dbReference>